<dbReference type="InterPro" id="IPR000620">
    <property type="entry name" value="EamA_dom"/>
</dbReference>
<dbReference type="Pfam" id="PF00892">
    <property type="entry name" value="EamA"/>
    <property type="match status" value="2"/>
</dbReference>
<evidence type="ECO:0000256" key="5">
    <source>
        <dbReference type="ARBA" id="ARBA00023136"/>
    </source>
</evidence>
<proteinExistence type="predicted"/>
<evidence type="ECO:0000256" key="1">
    <source>
        <dbReference type="ARBA" id="ARBA00004651"/>
    </source>
</evidence>
<protein>
    <submittedName>
        <fullName evidence="8">EamA family transporter</fullName>
    </submittedName>
</protein>
<feature type="transmembrane region" description="Helical" evidence="6">
    <location>
        <begin position="69"/>
        <end position="90"/>
    </location>
</feature>
<feature type="transmembrane region" description="Helical" evidence="6">
    <location>
        <begin position="246"/>
        <end position="266"/>
    </location>
</feature>
<evidence type="ECO:0000256" key="6">
    <source>
        <dbReference type="SAM" id="Phobius"/>
    </source>
</evidence>
<dbReference type="OrthoDB" id="8277066at2"/>
<dbReference type="SUPFAM" id="SSF103481">
    <property type="entry name" value="Multidrug resistance efflux transporter EmrE"/>
    <property type="match status" value="2"/>
</dbReference>
<accession>A0A2S5KVR6</accession>
<evidence type="ECO:0000256" key="3">
    <source>
        <dbReference type="ARBA" id="ARBA00022692"/>
    </source>
</evidence>
<evidence type="ECO:0000313" key="9">
    <source>
        <dbReference type="Proteomes" id="UP000238196"/>
    </source>
</evidence>
<feature type="transmembrane region" description="Helical" evidence="6">
    <location>
        <begin position="12"/>
        <end position="33"/>
    </location>
</feature>
<dbReference type="InterPro" id="IPR037185">
    <property type="entry name" value="EmrE-like"/>
</dbReference>
<feature type="transmembrane region" description="Helical" evidence="6">
    <location>
        <begin position="272"/>
        <end position="293"/>
    </location>
</feature>
<dbReference type="EMBL" id="PRLP01000008">
    <property type="protein sequence ID" value="PPC78951.1"/>
    <property type="molecule type" value="Genomic_DNA"/>
</dbReference>
<dbReference type="PANTHER" id="PTHR42920:SF15">
    <property type="entry name" value="MEMBRANE PROTEIN"/>
    <property type="match status" value="1"/>
</dbReference>
<evidence type="ECO:0000256" key="2">
    <source>
        <dbReference type="ARBA" id="ARBA00022475"/>
    </source>
</evidence>
<feature type="transmembrane region" description="Helical" evidence="6">
    <location>
        <begin position="39"/>
        <end position="57"/>
    </location>
</feature>
<feature type="domain" description="EamA" evidence="7">
    <location>
        <begin position="7"/>
        <end position="140"/>
    </location>
</feature>
<feature type="transmembrane region" description="Helical" evidence="6">
    <location>
        <begin position="125"/>
        <end position="142"/>
    </location>
</feature>
<gene>
    <name evidence="8" type="ORF">C4K68_02820</name>
</gene>
<feature type="transmembrane region" description="Helical" evidence="6">
    <location>
        <begin position="216"/>
        <end position="237"/>
    </location>
</feature>
<dbReference type="AlphaFoldDB" id="A0A2S5KVR6"/>
<dbReference type="InterPro" id="IPR051258">
    <property type="entry name" value="Diverse_Substrate_Transporter"/>
</dbReference>
<dbReference type="Proteomes" id="UP000238196">
    <property type="component" value="Unassembled WGS sequence"/>
</dbReference>
<comment type="caution">
    <text evidence="8">The sequence shown here is derived from an EMBL/GenBank/DDBJ whole genome shotgun (WGS) entry which is preliminary data.</text>
</comment>
<evidence type="ECO:0000259" key="7">
    <source>
        <dbReference type="Pfam" id="PF00892"/>
    </source>
</evidence>
<keyword evidence="3 6" id="KW-0812">Transmembrane</keyword>
<keyword evidence="4 6" id="KW-1133">Transmembrane helix</keyword>
<name>A0A2S5KVR6_9PROT</name>
<sequence length="306" mass="32730">MKRSQWSGYSYLTLAMMMVGSTVIASRLIAAGLPPFTATAARFAMALPIFLLLMKLTATPWPRPRRHDVWVLICQAGAGSVAYTVLLISGMAHTSAANAGVISGTLPAVTGLVAMVLLREKPGRSTWLAVALSSLGVMLLQLPAQHDSAQAGSLYGDGLILAAMVAEALFILLNQRLQQPIPPLALSTLMSALGLLLTVLPALAERPWTLAPMAQAWWAVLYYAVVPTVMGFCLWYAGSARIRGSAAAPFTAVAPLTTVLLAALWLGEPILLWQWLGMGCVLMAILTGPLLAWHRRSGETVQVRYE</sequence>
<feature type="transmembrane region" description="Helical" evidence="6">
    <location>
        <begin position="96"/>
        <end position="118"/>
    </location>
</feature>
<keyword evidence="2" id="KW-1003">Cell membrane</keyword>
<organism evidence="8 9">
    <name type="scientific">Proteobacteria bacterium 228</name>
    <dbReference type="NCBI Taxonomy" id="2083153"/>
    <lineage>
        <taxon>Bacteria</taxon>
        <taxon>Pseudomonadati</taxon>
        <taxon>Pseudomonadota</taxon>
    </lineage>
</organism>
<dbReference type="PANTHER" id="PTHR42920">
    <property type="entry name" value="OS03G0707200 PROTEIN-RELATED"/>
    <property type="match status" value="1"/>
</dbReference>
<evidence type="ECO:0000256" key="4">
    <source>
        <dbReference type="ARBA" id="ARBA00022989"/>
    </source>
</evidence>
<keyword evidence="5 6" id="KW-0472">Membrane</keyword>
<evidence type="ECO:0000313" key="8">
    <source>
        <dbReference type="EMBL" id="PPC78951.1"/>
    </source>
</evidence>
<reference evidence="8 9" key="1">
    <citation type="submission" date="2018-02" db="EMBL/GenBank/DDBJ databases">
        <title>novel marine gammaproteobacteria from coastal saline agro ecosystem.</title>
        <authorList>
            <person name="Krishnan R."/>
            <person name="Ramesh Kumar N."/>
        </authorList>
    </citation>
    <scope>NUCLEOTIDE SEQUENCE [LARGE SCALE GENOMIC DNA]</scope>
    <source>
        <strain evidence="8 9">228</strain>
    </source>
</reference>
<feature type="domain" description="EamA" evidence="7">
    <location>
        <begin position="155"/>
        <end position="286"/>
    </location>
</feature>
<dbReference type="GO" id="GO:0005886">
    <property type="term" value="C:plasma membrane"/>
    <property type="evidence" value="ECO:0007669"/>
    <property type="project" value="UniProtKB-SubCell"/>
</dbReference>
<feature type="transmembrane region" description="Helical" evidence="6">
    <location>
        <begin position="154"/>
        <end position="172"/>
    </location>
</feature>
<comment type="subcellular location">
    <subcellularLocation>
        <location evidence="1">Cell membrane</location>
        <topology evidence="1">Multi-pass membrane protein</topology>
    </subcellularLocation>
</comment>
<feature type="transmembrane region" description="Helical" evidence="6">
    <location>
        <begin position="184"/>
        <end position="204"/>
    </location>
</feature>